<accession>A0A8J9X7F8</accession>
<dbReference type="InterPro" id="IPR000241">
    <property type="entry name" value="RlmKL-like_Mtase"/>
</dbReference>
<organism evidence="6">
    <name type="scientific">Phaeodactylum tricornutum</name>
    <name type="common">Diatom</name>
    <dbReference type="NCBI Taxonomy" id="2850"/>
    <lineage>
        <taxon>Eukaryota</taxon>
        <taxon>Sar</taxon>
        <taxon>Stramenopiles</taxon>
        <taxon>Ochrophyta</taxon>
        <taxon>Bacillariophyta</taxon>
        <taxon>Bacillariophyceae</taxon>
        <taxon>Bacillariophycidae</taxon>
        <taxon>Naviculales</taxon>
        <taxon>Phaeodactylaceae</taxon>
        <taxon>Phaeodactylum</taxon>
    </lineage>
</organism>
<feature type="region of interest" description="Disordered" evidence="3">
    <location>
        <begin position="386"/>
        <end position="417"/>
    </location>
</feature>
<dbReference type="GO" id="GO:0043527">
    <property type="term" value="C:tRNA methyltransferase complex"/>
    <property type="evidence" value="ECO:0007669"/>
    <property type="project" value="UniProtKB-ARBA"/>
</dbReference>
<dbReference type="Gene3D" id="3.30.2130.30">
    <property type="match status" value="1"/>
</dbReference>
<evidence type="ECO:0000256" key="1">
    <source>
        <dbReference type="ARBA" id="ARBA00022603"/>
    </source>
</evidence>
<dbReference type="PROSITE" id="PS01261">
    <property type="entry name" value="UPF0020"/>
    <property type="match status" value="1"/>
</dbReference>
<dbReference type="CDD" id="cd11715">
    <property type="entry name" value="THUMP_AdoMetMT"/>
    <property type="match status" value="1"/>
</dbReference>
<dbReference type="Pfam" id="PF01170">
    <property type="entry name" value="UPF0020"/>
    <property type="match status" value="1"/>
</dbReference>
<dbReference type="InterPro" id="IPR054170">
    <property type="entry name" value="RlmL_1st"/>
</dbReference>
<dbReference type="PANTHER" id="PTHR47313:SF1">
    <property type="entry name" value="RIBOSOMAL RNA LARGE SUBUNIT METHYLTRANSFERASE K_L"/>
    <property type="match status" value="1"/>
</dbReference>
<keyword evidence="2" id="KW-0808">Transferase</keyword>
<dbReference type="Gene3D" id="3.40.50.150">
    <property type="entry name" value="Vaccinia Virus protein VP39"/>
    <property type="match status" value="1"/>
</dbReference>
<dbReference type="Pfam" id="PF22020">
    <property type="entry name" value="RlmL_1st"/>
    <property type="match status" value="1"/>
</dbReference>
<dbReference type="GO" id="GO:0070043">
    <property type="term" value="F:rRNA (guanine-N7-)-methyltransferase activity"/>
    <property type="evidence" value="ECO:0007669"/>
    <property type="project" value="TreeGrafter"/>
</dbReference>
<dbReference type="SUPFAM" id="SSF53335">
    <property type="entry name" value="S-adenosyl-L-methionine-dependent methyltransferases"/>
    <property type="match status" value="1"/>
</dbReference>
<gene>
    <name evidence="6" type="ORF">PTTT1_LOCUS52884</name>
</gene>
<evidence type="ECO:0000313" key="6">
    <source>
        <dbReference type="EMBL" id="CAG9293874.1"/>
    </source>
</evidence>
<evidence type="ECO:0000256" key="2">
    <source>
        <dbReference type="ARBA" id="ARBA00022679"/>
    </source>
</evidence>
<feature type="domain" description="Ribosomal RNA large subunit methyltransferase K/L-like methyltransferase" evidence="4">
    <location>
        <begin position="444"/>
        <end position="618"/>
    </location>
</feature>
<dbReference type="InterPro" id="IPR029063">
    <property type="entry name" value="SAM-dependent_MTases_sf"/>
</dbReference>
<evidence type="ECO:0000256" key="3">
    <source>
        <dbReference type="SAM" id="MobiDB-lite"/>
    </source>
</evidence>
<feature type="region of interest" description="Disordered" evidence="3">
    <location>
        <begin position="66"/>
        <end position="191"/>
    </location>
</feature>
<dbReference type="PANTHER" id="PTHR47313">
    <property type="entry name" value="RIBOSOMAL RNA LARGE SUBUNIT METHYLTRANSFERASE K/L"/>
    <property type="match status" value="1"/>
</dbReference>
<dbReference type="GO" id="GO:0008990">
    <property type="term" value="F:rRNA (guanine-N2-)-methyltransferase activity"/>
    <property type="evidence" value="ECO:0007669"/>
    <property type="project" value="TreeGrafter"/>
</dbReference>
<dbReference type="Proteomes" id="UP000836788">
    <property type="component" value="Chromosome 8"/>
</dbReference>
<feature type="region of interest" description="Disordered" evidence="3">
    <location>
        <begin position="687"/>
        <end position="710"/>
    </location>
</feature>
<feature type="compositionally biased region" description="Basic and acidic residues" evidence="3">
    <location>
        <begin position="386"/>
        <end position="398"/>
    </location>
</feature>
<name>A0A8J9X7F8_PHATR</name>
<proteinExistence type="predicted"/>
<dbReference type="EMBL" id="OU594949">
    <property type="protein sequence ID" value="CAG9293874.1"/>
    <property type="molecule type" value="Genomic_DNA"/>
</dbReference>
<reference evidence="6" key="1">
    <citation type="submission" date="2022-02" db="EMBL/GenBank/DDBJ databases">
        <authorList>
            <person name="Giguere J D."/>
        </authorList>
    </citation>
    <scope>NUCLEOTIDE SEQUENCE</scope>
    <source>
        <strain evidence="6">CCAP 1055/1</strain>
    </source>
</reference>
<evidence type="ECO:0000259" key="5">
    <source>
        <dbReference type="Pfam" id="PF22020"/>
    </source>
</evidence>
<feature type="domain" description="RlmL ferredoxin-like" evidence="5">
    <location>
        <begin position="263"/>
        <end position="315"/>
    </location>
</feature>
<dbReference type="InterPro" id="IPR053943">
    <property type="entry name" value="RlmKL-like_Mtase_CS"/>
</dbReference>
<keyword evidence="1" id="KW-0489">Methyltransferase</keyword>
<evidence type="ECO:0000259" key="4">
    <source>
        <dbReference type="Pfam" id="PF01170"/>
    </source>
</evidence>
<feature type="compositionally biased region" description="Basic and acidic residues" evidence="3">
    <location>
        <begin position="700"/>
        <end position="710"/>
    </location>
</feature>
<protein>
    <submittedName>
        <fullName evidence="6">Uncharacterized protein</fullName>
    </submittedName>
</protein>
<dbReference type="AlphaFoldDB" id="A0A8J9X7F8"/>
<sequence>MASRIPFRHLFAARSYFVCSQSAETTVCLRGNLGNVRGFQNVPYLPRQATSVDVDFYRSKAKTLKTEKNSGASWKKPSVASSQKLRQGRKPRGSELGQRFDSMERSSFNQRKRFSSPRRSESPHTNTHSRRPFQTERFGRATQASKPSYARYRGAEGPQIGVQDHYRASTQSRKPFRAERSGRTTQATKPVYTKYKDTEAPRIVRQEPSRAQPPNRRLSPVARLDRALLAIKPKDGAERKPRATPQIVRRTRRFPPNQLDVEVTCHPGLETVLSQELDALGIAHKIERNCAVLTNANLDTILSCHLYLGSASQVLLQCGSPFTARGLPELRRKVEKLPWKNLIQADAEVQVKVQATFKSKLLHSTAIRDRIIDGIKLSLGVLKKNPESDSSKSLERVPLKVPQESKGPKNEDGSQGPAVALTVRVMRDQVYLSLATSLTPLHQRGYRLESGKAPLREDLAYAMLYNSGWKPPSAARGESDTIAYDALVDPFCGSGTIAIEAACMAAGLPPGRLRSAPLEGTLFYDPAKWSKIVMKSLRESSSQTNETKIVCSDRNAGAVKIAKANAKRAGIPDMLDIQECAFTKHPWLDVYQKGVKPRSLLIAGNLPFGQRISPSKSSSSKKKPQFLPLYQSLSTIVKSYGDQSNGGTCNIVLLTNDWNLVQRGAFPGSVKQGLGFKHGGIDVSTALINSSSGETEDNESTEKQPQKIMD</sequence>